<protein>
    <recommendedName>
        <fullName evidence="2">CARDB domain-containing protein</fullName>
    </recommendedName>
</protein>
<comment type="caution">
    <text evidence="1">The sequence shown here is derived from an EMBL/GenBank/DDBJ whole genome shotgun (WGS) entry which is preliminary data.</text>
</comment>
<accession>A0A0F9JRP7</accession>
<sequence length="316" mass="35160">MPLITRQALGPYSFSMSAVDYPAAVKYWSSIFWLNSMGRPDDGAITKVLSFPSLPTLTGRFQVYAYDREPVDGVFPIYATEYPHIPLIAKDGGIYSFNFATRTISEIGAEMTLQEWTDLFDKGHIPDYNTYSDWYYRIDRYLRVAMPPDEYATLADIASFDLEAGRMDAVAYEYLRVGFGFVAAPTRPKAKIVVSAFPVEVAQGEEITGEVEVQNIGGQGGNFNVEAELEGETYVLQPVAPSIAAGARATFTPVGLRMPNRDVTLYITAWSYDGVTWRADDTWTVPIFLEAAPPPPPPPPSEPEFANLRVSRFDKI</sequence>
<dbReference type="AlphaFoldDB" id="A0A0F9JRP7"/>
<proteinExistence type="predicted"/>
<gene>
    <name evidence="1" type="ORF">LCGC14_1494450</name>
</gene>
<dbReference type="EMBL" id="LAZR01010775">
    <property type="protein sequence ID" value="KKM65121.1"/>
    <property type="molecule type" value="Genomic_DNA"/>
</dbReference>
<evidence type="ECO:0000313" key="1">
    <source>
        <dbReference type="EMBL" id="KKM65121.1"/>
    </source>
</evidence>
<name>A0A0F9JRP7_9ZZZZ</name>
<organism evidence="1">
    <name type="scientific">marine sediment metagenome</name>
    <dbReference type="NCBI Taxonomy" id="412755"/>
    <lineage>
        <taxon>unclassified sequences</taxon>
        <taxon>metagenomes</taxon>
        <taxon>ecological metagenomes</taxon>
    </lineage>
</organism>
<evidence type="ECO:0008006" key="2">
    <source>
        <dbReference type="Google" id="ProtNLM"/>
    </source>
</evidence>
<reference evidence="1" key="1">
    <citation type="journal article" date="2015" name="Nature">
        <title>Complex archaea that bridge the gap between prokaryotes and eukaryotes.</title>
        <authorList>
            <person name="Spang A."/>
            <person name="Saw J.H."/>
            <person name="Jorgensen S.L."/>
            <person name="Zaremba-Niedzwiedzka K."/>
            <person name="Martijn J."/>
            <person name="Lind A.E."/>
            <person name="van Eijk R."/>
            <person name="Schleper C."/>
            <person name="Guy L."/>
            <person name="Ettema T.J."/>
        </authorList>
    </citation>
    <scope>NUCLEOTIDE SEQUENCE</scope>
</reference>